<proteinExistence type="predicted"/>
<dbReference type="InParanoid" id="K3WQ77"/>
<organism evidence="2 3">
    <name type="scientific">Globisporangium ultimum (strain ATCC 200006 / CBS 805.95 / DAOM BR144)</name>
    <name type="common">Pythium ultimum</name>
    <dbReference type="NCBI Taxonomy" id="431595"/>
    <lineage>
        <taxon>Eukaryota</taxon>
        <taxon>Sar</taxon>
        <taxon>Stramenopiles</taxon>
        <taxon>Oomycota</taxon>
        <taxon>Peronosporomycetes</taxon>
        <taxon>Pythiales</taxon>
        <taxon>Pythiaceae</taxon>
        <taxon>Globisporangium</taxon>
    </lineage>
</organism>
<reference evidence="3" key="1">
    <citation type="journal article" date="2010" name="Genome Biol.">
        <title>Genome sequence of the necrotrophic plant pathogen Pythium ultimum reveals original pathogenicity mechanisms and effector repertoire.</title>
        <authorList>
            <person name="Levesque C.A."/>
            <person name="Brouwer H."/>
            <person name="Cano L."/>
            <person name="Hamilton J.P."/>
            <person name="Holt C."/>
            <person name="Huitema E."/>
            <person name="Raffaele S."/>
            <person name="Robideau G.P."/>
            <person name="Thines M."/>
            <person name="Win J."/>
            <person name="Zerillo M.M."/>
            <person name="Beakes G.W."/>
            <person name="Boore J.L."/>
            <person name="Busam D."/>
            <person name="Dumas B."/>
            <person name="Ferriera S."/>
            <person name="Fuerstenberg S.I."/>
            <person name="Gachon C.M."/>
            <person name="Gaulin E."/>
            <person name="Govers F."/>
            <person name="Grenville-Briggs L."/>
            <person name="Horner N."/>
            <person name="Hostetler J."/>
            <person name="Jiang R.H."/>
            <person name="Johnson J."/>
            <person name="Krajaejun T."/>
            <person name="Lin H."/>
            <person name="Meijer H.J."/>
            <person name="Moore B."/>
            <person name="Morris P."/>
            <person name="Phuntmart V."/>
            <person name="Puiu D."/>
            <person name="Shetty J."/>
            <person name="Stajich J.E."/>
            <person name="Tripathy S."/>
            <person name="Wawra S."/>
            <person name="van West P."/>
            <person name="Whitty B.R."/>
            <person name="Coutinho P.M."/>
            <person name="Henrissat B."/>
            <person name="Martin F."/>
            <person name="Thomas P.D."/>
            <person name="Tyler B.M."/>
            <person name="De Vries R.P."/>
            <person name="Kamoun S."/>
            <person name="Yandell M."/>
            <person name="Tisserat N."/>
            <person name="Buell C.R."/>
        </authorList>
    </citation>
    <scope>NUCLEOTIDE SEQUENCE</scope>
    <source>
        <strain evidence="3">DAOM:BR144</strain>
    </source>
</reference>
<protein>
    <submittedName>
        <fullName evidence="2">Uncharacterized protein</fullName>
    </submittedName>
</protein>
<dbReference type="VEuPathDB" id="FungiDB:PYU1_G007104"/>
<feature type="compositionally biased region" description="Polar residues" evidence="1">
    <location>
        <begin position="31"/>
        <end position="40"/>
    </location>
</feature>
<dbReference type="HOGENOM" id="CLU_1581696_0_0_1"/>
<dbReference type="EMBL" id="GL376560">
    <property type="status" value="NOT_ANNOTATED_CDS"/>
    <property type="molecule type" value="Genomic_DNA"/>
</dbReference>
<feature type="region of interest" description="Disordered" evidence="1">
    <location>
        <begin position="94"/>
        <end position="169"/>
    </location>
</feature>
<dbReference type="AlphaFoldDB" id="K3WQ77"/>
<evidence type="ECO:0000313" key="3">
    <source>
        <dbReference type="Proteomes" id="UP000019132"/>
    </source>
</evidence>
<dbReference type="Proteomes" id="UP000019132">
    <property type="component" value="Unassembled WGS sequence"/>
</dbReference>
<name>K3WQ77_GLOUD</name>
<reference evidence="3" key="2">
    <citation type="submission" date="2010-04" db="EMBL/GenBank/DDBJ databases">
        <authorList>
            <person name="Buell R."/>
            <person name="Hamilton J."/>
            <person name="Hostetler J."/>
        </authorList>
    </citation>
    <scope>NUCLEOTIDE SEQUENCE [LARGE SCALE GENOMIC DNA]</scope>
    <source>
        <strain evidence="3">DAOM:BR144</strain>
    </source>
</reference>
<accession>K3WQ77</accession>
<feature type="region of interest" description="Disordered" evidence="1">
    <location>
        <begin position="31"/>
        <end position="59"/>
    </location>
</feature>
<dbReference type="EnsemblProtists" id="PYU1_T007119">
    <property type="protein sequence ID" value="PYU1_T007119"/>
    <property type="gene ID" value="PYU1_G007104"/>
</dbReference>
<evidence type="ECO:0000313" key="2">
    <source>
        <dbReference type="EnsemblProtists" id="PYU1_T007119"/>
    </source>
</evidence>
<reference evidence="2" key="3">
    <citation type="submission" date="2015-02" db="UniProtKB">
        <authorList>
            <consortium name="EnsemblProtists"/>
        </authorList>
    </citation>
    <scope>IDENTIFICATION</scope>
    <source>
        <strain evidence="2">DAOM BR144</strain>
    </source>
</reference>
<sequence>MNLSGNFDTEHSDIGAASSVLAFEDDEEVVNASQRLSSSPEFGKSDSIDSYGTEPRDADFNDTFMTVKSSASSVSDEGTGTGRMDTMAVAYLRSAGENESNLESDLGDDDDFDESSSYSRGGGDSFLSAMSTRSDDDASFYIDGQRRNIGESIGAVDNGEKRQSPMKKL</sequence>
<keyword evidence="3" id="KW-1185">Reference proteome</keyword>
<evidence type="ECO:0000256" key="1">
    <source>
        <dbReference type="SAM" id="MobiDB-lite"/>
    </source>
</evidence>
<feature type="compositionally biased region" description="Acidic residues" evidence="1">
    <location>
        <begin position="100"/>
        <end position="114"/>
    </location>
</feature>